<dbReference type="AlphaFoldDB" id="A0A3A1P489"/>
<dbReference type="NCBIfam" id="TIGR00149">
    <property type="entry name" value="TIGR00149_YjbQ"/>
    <property type="match status" value="1"/>
</dbReference>
<proteinExistence type="inferred from homology"/>
<evidence type="ECO:0000313" key="3">
    <source>
        <dbReference type="Proteomes" id="UP000265366"/>
    </source>
</evidence>
<dbReference type="SUPFAM" id="SSF111038">
    <property type="entry name" value="YjbQ-like"/>
    <property type="match status" value="1"/>
</dbReference>
<dbReference type="PIRSF" id="PIRSF004681">
    <property type="entry name" value="UCP004681"/>
    <property type="match status" value="1"/>
</dbReference>
<gene>
    <name evidence="2" type="ORF">D2V17_19300</name>
</gene>
<dbReference type="Proteomes" id="UP000265366">
    <property type="component" value="Unassembled WGS sequence"/>
</dbReference>
<comment type="caution">
    <text evidence="2">The sequence shown here is derived from an EMBL/GenBank/DDBJ whole genome shotgun (WGS) entry which is preliminary data.</text>
</comment>
<evidence type="ECO:0000256" key="1">
    <source>
        <dbReference type="ARBA" id="ARBA00005534"/>
    </source>
</evidence>
<reference evidence="2 3" key="1">
    <citation type="submission" date="2018-08" db="EMBL/GenBank/DDBJ databases">
        <title>Erythrobacter zhengii sp.nov., a bacterium isolated from deep-sea sediment.</title>
        <authorList>
            <person name="Fang C."/>
            <person name="Wu Y.-H."/>
            <person name="Sun C."/>
            <person name="Wang H."/>
            <person name="Cheng H."/>
            <person name="Meng F.-X."/>
            <person name="Wang C.-S."/>
            <person name="Xu X.-W."/>
        </authorList>
    </citation>
    <scope>NUCLEOTIDE SEQUENCE [LARGE SCALE GENOMIC DNA]</scope>
    <source>
        <strain evidence="2 3">CCTCC AB 2015396</strain>
    </source>
</reference>
<protein>
    <submittedName>
        <fullName evidence="2">YjbQ family protein</fullName>
    </submittedName>
</protein>
<dbReference type="EMBL" id="QXFM01000142">
    <property type="protein sequence ID" value="RIV80464.1"/>
    <property type="molecule type" value="Genomic_DNA"/>
</dbReference>
<dbReference type="RefSeq" id="WP_119594770.1">
    <property type="nucleotide sequence ID" value="NZ_QXFM01000142.1"/>
</dbReference>
<dbReference type="OrthoDB" id="9801725at2"/>
<dbReference type="PROSITE" id="PS01314">
    <property type="entry name" value="UPF0047"/>
    <property type="match status" value="1"/>
</dbReference>
<dbReference type="InterPro" id="IPR001602">
    <property type="entry name" value="UPF0047_YjbQ-like"/>
</dbReference>
<dbReference type="Gene3D" id="2.60.120.460">
    <property type="entry name" value="YjbQ-like"/>
    <property type="match status" value="1"/>
</dbReference>
<keyword evidence="3" id="KW-1185">Reference proteome</keyword>
<evidence type="ECO:0000313" key="2">
    <source>
        <dbReference type="EMBL" id="RIV80464.1"/>
    </source>
</evidence>
<sequence>MRQHQTRFTIPTHGKGLVEITREVADWLDQTDIETGLVTLLCRHTSASLLINENAASAVPRDTLRWLERIAPEGPHYEHDDEGPDDMPAHLRSVLTGASLSVPVGEGRLLLGTWQGIFLAEHRARPHRREIVAHVIGD</sequence>
<dbReference type="PANTHER" id="PTHR30615:SF8">
    <property type="entry name" value="UPF0047 PROTEIN C4A8.02C"/>
    <property type="match status" value="1"/>
</dbReference>
<name>A0A3A1P489_9SPHN</name>
<dbReference type="InterPro" id="IPR035917">
    <property type="entry name" value="YjbQ-like_sf"/>
</dbReference>
<comment type="similarity">
    <text evidence="1">Belongs to the UPF0047 family.</text>
</comment>
<dbReference type="Pfam" id="PF01894">
    <property type="entry name" value="YjbQ"/>
    <property type="match status" value="1"/>
</dbReference>
<organism evidence="2 3">
    <name type="scientific">Aurantiacibacter xanthus</name>
    <dbReference type="NCBI Taxonomy" id="1784712"/>
    <lineage>
        <taxon>Bacteria</taxon>
        <taxon>Pseudomonadati</taxon>
        <taxon>Pseudomonadota</taxon>
        <taxon>Alphaproteobacteria</taxon>
        <taxon>Sphingomonadales</taxon>
        <taxon>Erythrobacteraceae</taxon>
        <taxon>Aurantiacibacter</taxon>
    </lineage>
</organism>
<dbReference type="PANTHER" id="PTHR30615">
    <property type="entry name" value="UNCHARACTERIZED PROTEIN YJBQ-RELATED"/>
    <property type="match status" value="1"/>
</dbReference>
<accession>A0A3A1P489</accession>